<name>A0A1F6CX31_9BACT</name>
<reference evidence="3 4" key="1">
    <citation type="journal article" date="2016" name="Nat. Commun.">
        <title>Thousands of microbial genomes shed light on interconnected biogeochemical processes in an aquifer system.</title>
        <authorList>
            <person name="Anantharaman K."/>
            <person name="Brown C.T."/>
            <person name="Hug L.A."/>
            <person name="Sharon I."/>
            <person name="Castelle C.J."/>
            <person name="Probst A.J."/>
            <person name="Thomas B.C."/>
            <person name="Singh A."/>
            <person name="Wilkins M.J."/>
            <person name="Karaoz U."/>
            <person name="Brodie E.L."/>
            <person name="Williams K.H."/>
            <person name="Hubbard S.S."/>
            <person name="Banfield J.F."/>
        </authorList>
    </citation>
    <scope>NUCLEOTIDE SEQUENCE [LARGE SCALE GENOMIC DNA]</scope>
</reference>
<dbReference type="PANTHER" id="PTHR43861">
    <property type="entry name" value="TRANS-ACONITATE 2-METHYLTRANSFERASE-RELATED"/>
    <property type="match status" value="1"/>
</dbReference>
<accession>A0A1F6CX31</accession>
<evidence type="ECO:0000313" key="4">
    <source>
        <dbReference type="Proteomes" id="UP000176863"/>
    </source>
</evidence>
<dbReference type="SUPFAM" id="SSF53335">
    <property type="entry name" value="S-adenosyl-L-methionine-dependent methyltransferases"/>
    <property type="match status" value="1"/>
</dbReference>
<dbReference type="InterPro" id="IPR013630">
    <property type="entry name" value="Methyltransf_Zn-bd_dom_put"/>
</dbReference>
<dbReference type="Gene3D" id="3.40.50.150">
    <property type="entry name" value="Vaccinia Virus protein VP39"/>
    <property type="match status" value="1"/>
</dbReference>
<dbReference type="PANTHER" id="PTHR43861:SF5">
    <property type="entry name" value="BLL5978 PROTEIN"/>
    <property type="match status" value="1"/>
</dbReference>
<gene>
    <name evidence="3" type="ORF">A2851_02355</name>
</gene>
<dbReference type="Gene3D" id="6.10.250.3100">
    <property type="match status" value="1"/>
</dbReference>
<dbReference type="Pfam" id="PF13489">
    <property type="entry name" value="Methyltransf_23"/>
    <property type="match status" value="1"/>
</dbReference>
<dbReference type="InterPro" id="IPR029063">
    <property type="entry name" value="SAM-dependent_MTases_sf"/>
</dbReference>
<dbReference type="InterPro" id="IPR013691">
    <property type="entry name" value="MeTrfase_14"/>
</dbReference>
<dbReference type="Pfam" id="PF08484">
    <property type="entry name" value="Methyltransf_14"/>
    <property type="match status" value="1"/>
</dbReference>
<dbReference type="Pfam" id="PF08421">
    <property type="entry name" value="Methyltransf_13"/>
    <property type="match status" value="1"/>
</dbReference>
<dbReference type="InterPro" id="IPR038576">
    <property type="entry name" value="Methyltransf_Zn-bd_dom_put_sf"/>
</dbReference>
<evidence type="ECO:0000313" key="3">
    <source>
        <dbReference type="EMBL" id="OGG53705.1"/>
    </source>
</evidence>
<proteinExistence type="predicted"/>
<feature type="domain" description="C-methyltransferase" evidence="2">
    <location>
        <begin position="254"/>
        <end position="407"/>
    </location>
</feature>
<dbReference type="EMBL" id="MFKT01000009">
    <property type="protein sequence ID" value="OGG53705.1"/>
    <property type="molecule type" value="Genomic_DNA"/>
</dbReference>
<evidence type="ECO:0000259" key="2">
    <source>
        <dbReference type="Pfam" id="PF08484"/>
    </source>
</evidence>
<dbReference type="AlphaFoldDB" id="A0A1F6CX31"/>
<evidence type="ECO:0000259" key="1">
    <source>
        <dbReference type="Pfam" id="PF08421"/>
    </source>
</evidence>
<sequence length="414" mass="46322">MTPKTTGPVTHCQICGHTKLIEILSFGHQPIVQEYLTEKMLHEPEDTYPLNLVRCSACGLVQLDYIVEPKKVFPKEYPYRTGLTNMLLRNFRQLADTLEAEGLFKKGDLVVDIGSNDGSLLVPFKKKGARVFGVEPTNAAKDANKKGITTVQDFFSAVVVKRILKKHGKARVVTATNVFAHINDTSTLVRNVRALMGEGSLFVSESQYLLDTLEKTEFDCVYHEHLRFYTLKPFMRLMEMHGMSVVDAERISAAGGSIRIYAKRGKHPLSARASKLLADERKAGLYDAKTLREFGEKVRQKKRDLVSLLLECKKKGRIVGIGSPARSNTLLGFTHIDTTLLDYLCEKKGSPKIGMYAPGTHIPVVDEGRLLKEQPEYALLLSWHIGPELIQILRKVGYKGTFIVPLPRAEIVAD</sequence>
<dbReference type="STRING" id="1798480.A2851_02355"/>
<evidence type="ECO:0008006" key="5">
    <source>
        <dbReference type="Google" id="ProtNLM"/>
    </source>
</evidence>
<dbReference type="Gene3D" id="6.20.50.110">
    <property type="entry name" value="Methyltransferase, zinc-binding domain"/>
    <property type="match status" value="1"/>
</dbReference>
<dbReference type="Gene3D" id="3.40.50.720">
    <property type="entry name" value="NAD(P)-binding Rossmann-like Domain"/>
    <property type="match status" value="1"/>
</dbReference>
<feature type="domain" description="Methyltransferase putative zinc binding" evidence="1">
    <location>
        <begin position="12"/>
        <end position="73"/>
    </location>
</feature>
<dbReference type="Proteomes" id="UP000176863">
    <property type="component" value="Unassembled WGS sequence"/>
</dbReference>
<comment type="caution">
    <text evidence="3">The sequence shown here is derived from an EMBL/GenBank/DDBJ whole genome shotgun (WGS) entry which is preliminary data.</text>
</comment>
<organism evidence="3 4">
    <name type="scientific">Candidatus Kaiserbacteria bacterium RIFCSPHIGHO2_01_FULL_53_29</name>
    <dbReference type="NCBI Taxonomy" id="1798480"/>
    <lineage>
        <taxon>Bacteria</taxon>
        <taxon>Candidatus Kaiseribacteriota</taxon>
    </lineage>
</organism>
<protein>
    <recommendedName>
        <fullName evidence="5">Methyltransferase</fullName>
    </recommendedName>
</protein>